<reference evidence="2 3" key="1">
    <citation type="submission" date="2020-08" db="EMBL/GenBank/DDBJ databases">
        <title>Genomic Encyclopedia of Type Strains, Phase IV (KMG-IV): sequencing the most valuable type-strain genomes for metagenomic binning, comparative biology and taxonomic classification.</title>
        <authorList>
            <person name="Goeker M."/>
        </authorList>
    </citation>
    <scope>NUCLEOTIDE SEQUENCE [LARGE SCALE GENOMIC DNA]</scope>
    <source>
        <strain evidence="2 3">DSM 21793</strain>
    </source>
</reference>
<name>A0A839ZYP6_9CAUL</name>
<proteinExistence type="predicted"/>
<keyword evidence="1" id="KW-0472">Membrane</keyword>
<keyword evidence="1" id="KW-0812">Transmembrane</keyword>
<protein>
    <submittedName>
        <fullName evidence="2">Uncharacterized protein</fullName>
    </submittedName>
</protein>
<dbReference type="EMBL" id="JACIDK010000002">
    <property type="protein sequence ID" value="MBB3891184.1"/>
    <property type="molecule type" value="Genomic_DNA"/>
</dbReference>
<dbReference type="AlphaFoldDB" id="A0A839ZYP6"/>
<evidence type="ECO:0000313" key="2">
    <source>
        <dbReference type="EMBL" id="MBB3891184.1"/>
    </source>
</evidence>
<gene>
    <name evidence="2" type="ORF">GGQ61_001901</name>
</gene>
<evidence type="ECO:0000313" key="3">
    <source>
        <dbReference type="Proteomes" id="UP000530564"/>
    </source>
</evidence>
<keyword evidence="1" id="KW-1133">Transmembrane helix</keyword>
<evidence type="ECO:0000256" key="1">
    <source>
        <dbReference type="SAM" id="Phobius"/>
    </source>
</evidence>
<accession>A0A839ZYP6</accession>
<organism evidence="2 3">
    <name type="scientific">Phenylobacterium haematophilum</name>
    <dbReference type="NCBI Taxonomy" id="98513"/>
    <lineage>
        <taxon>Bacteria</taxon>
        <taxon>Pseudomonadati</taxon>
        <taxon>Pseudomonadota</taxon>
        <taxon>Alphaproteobacteria</taxon>
        <taxon>Caulobacterales</taxon>
        <taxon>Caulobacteraceae</taxon>
        <taxon>Phenylobacterium</taxon>
    </lineage>
</organism>
<keyword evidence="3" id="KW-1185">Reference proteome</keyword>
<dbReference type="Proteomes" id="UP000530564">
    <property type="component" value="Unassembled WGS sequence"/>
</dbReference>
<feature type="transmembrane region" description="Helical" evidence="1">
    <location>
        <begin position="21"/>
        <end position="41"/>
    </location>
</feature>
<sequence length="51" mass="5174">MPRPVAFGGASRGAARGLTSIACLAFVGMLAIAFWAGALWIGNTLIRVLAG</sequence>
<comment type="caution">
    <text evidence="2">The sequence shown here is derived from an EMBL/GenBank/DDBJ whole genome shotgun (WGS) entry which is preliminary data.</text>
</comment>
<dbReference type="RefSeq" id="WP_183771836.1">
    <property type="nucleotide sequence ID" value="NZ_JACIDK010000002.1"/>
</dbReference>